<feature type="transmembrane region" description="Helical" evidence="11">
    <location>
        <begin position="145"/>
        <end position="165"/>
    </location>
</feature>
<comment type="similarity">
    <text evidence="2">Belongs to the ABC transporter superfamily. ABCC family. Conjugate transporter (TC 3.A.1.208) subfamily.</text>
</comment>
<sequence length="1595" mass="181384">MIENKSCPIWDYDDISECARQEYIDFKFPLIILLIDLIYTFLKIFYALQLKREYYGSESALDYQCETPELEVQNNESNKDARFSVLRLKSAWENRCFRSVKYKRSSFDKFKVFIEGVLNVLQFIIHLYILIDIPADGKIFFHQSLVVKILLWVLLLIIVSLRLFSVSQSLRWLSACQHNLWTVSFLSYTLIFALSIPPLYSILIGKIRDVAVTKYFIIEFSINLALFLLLFTSNIEGINYSFLVEDEKENLPPNTTVFGLLTFARIDRLIWKACKRYLENADIWDLDINNKSVVILTKFEKYFKHRKILSSVVSYFKITFFSQLLLAFVTSLLNFVPSLLLPKILTYVDDPQSQSWNLISLYVTFMLVSKVIATTCRGQGLFLGEKGTMQLRTVLISHIYSKTLRRTILKGSAMPKQENHSQPNVLTTPEENDDYSEMELDAKTSRKDNSINNIMSVDAFKVSEAMSTFYQACEAIFMTVTALIILYSLLGWSAFAGIFVLIAMIPLNFWCAIFYGKYQADQLILTDRRTSGISEALNSIRVIKLLAWEKLFYRRIMVTRNGEISLLKKKATIFFLNHLIWFFGPTLVSVVTFAVFVKFQKQTLTPSIAFTALSLFAILRTPMDQIASTINLLMQSFISLERIQDYLNEPETRKYEILTQSKTKLGFENANMEWEAAETSFKLKNISIDFKQNTLNAIIGPTGSGKSSLLLGLLGELNLRSGKINVPTVHSRDDLEIGIDGMANSMAYCSQSPWLISGTIKDNIVFGEFFNQQKFDDVIKCCCLEKDIKAMTAGLKTDVGEGGFSLSGGQQQRIALARAIYSSSRYLLFDDCLSAVDPETALHIYEECLCGPMMKGRTCIVTSHNISLIIKQAQWLVILDNGEVKAQGKPSDLIESSKFLKESINNDPGDKSYNQIKLKQFKTLKKTENVLPIEEDPQDEENPQEAENPQEEEDPQETPEMENFEEKKMEGSVKFSAYKWLADYFGGLRLVLVFTMSSVFIHGITISQGFWLRHWLEKGSSVNKSAMLYSMLENSHSNAYFLSTYTIIGFISSFLTAGKVWVAVLFGTNATKKIFAKLLSSIFLAKLRFHDITPVGRIMNRFSKDMDIIDQQLIPNFEGLFYSVVVCLWVIFLIGYITPRFLLFAIPLCALYYIVGSLYLRASRELKRIDNINVSPIHQLFTEAIKGVATIRALADERRFITQTLVAIDKSNAPFFYLNLATEWITYRVDIIGALILFSSSLMIVLKAPYLDAGLAGILLSNAFSFTETAQWIIKVFSGVELLMSSVERIKEYVDVPLESSESNNYATPLANWPQTGDIEFENLTLRYSPHSSKALDGVSFKVKAGTKVGIVGRTGAGKSSIIAAIYRLSDWEDGTIIIDNKDIKYVPLECLRNSISCIPQNPTLFEGTIRSNLDPWDQYSDVQVFEALEKVGLIEQSEGLCSLPGQKLSYPSNHKLRNRFIDLNTVVKSGGSNISQGQRQLLCLARSMLGARNIMLIDEATASIDYVSDAKIQKTIRETMRNTTVLTIAHRLRSVIDYDKILVMDMGRVEEYDHPYNLISDKNTIFHRLCKRSGEFEKLFSLAEKSFKNERLNT</sequence>
<evidence type="ECO:0000313" key="14">
    <source>
        <dbReference type="EMBL" id="CAI4034857.1"/>
    </source>
</evidence>
<feature type="transmembrane region" description="Helical" evidence="11">
    <location>
        <begin position="988"/>
        <end position="1011"/>
    </location>
</feature>
<dbReference type="GO" id="GO:0140359">
    <property type="term" value="F:ABC-type transporter activity"/>
    <property type="evidence" value="ECO:0007669"/>
    <property type="project" value="InterPro"/>
</dbReference>
<feature type="transmembrane region" description="Helical" evidence="11">
    <location>
        <begin position="1119"/>
        <end position="1137"/>
    </location>
</feature>
<dbReference type="SUPFAM" id="SSF52540">
    <property type="entry name" value="P-loop containing nucleoside triphosphate hydrolases"/>
    <property type="match status" value="2"/>
</dbReference>
<dbReference type="InterPro" id="IPR027417">
    <property type="entry name" value="P-loop_NTPase"/>
</dbReference>
<dbReference type="SMART" id="SM00382">
    <property type="entry name" value="AAA"/>
    <property type="match status" value="2"/>
</dbReference>
<keyword evidence="3" id="KW-0813">Transport</keyword>
<feature type="domain" description="ABC transmembrane type-1" evidence="13">
    <location>
        <begin position="324"/>
        <end position="635"/>
    </location>
</feature>
<dbReference type="CDD" id="cd03250">
    <property type="entry name" value="ABCC_MRP_domain1"/>
    <property type="match status" value="1"/>
</dbReference>
<dbReference type="InterPro" id="IPR017871">
    <property type="entry name" value="ABC_transporter-like_CS"/>
</dbReference>
<dbReference type="GeneID" id="80919690"/>
<feature type="transmembrane region" description="Helical" evidence="11">
    <location>
        <begin position="1225"/>
        <end position="1246"/>
    </location>
</feature>
<feature type="transmembrane region" description="Helical" evidence="11">
    <location>
        <begin position="185"/>
        <end position="203"/>
    </location>
</feature>
<dbReference type="CDD" id="cd18604">
    <property type="entry name" value="ABC_6TM_VMR1_D2_like"/>
    <property type="match status" value="1"/>
</dbReference>
<accession>A0AA35IQ53</accession>
<dbReference type="Pfam" id="PF00005">
    <property type="entry name" value="ABC_tran"/>
    <property type="match status" value="2"/>
</dbReference>
<dbReference type="Gene3D" id="1.20.1560.10">
    <property type="entry name" value="ABC transporter type 1, transmembrane domain"/>
    <property type="match status" value="2"/>
</dbReference>
<feature type="domain" description="ABC transporter" evidence="12">
    <location>
        <begin position="1319"/>
        <end position="1572"/>
    </location>
</feature>
<evidence type="ECO:0000259" key="13">
    <source>
        <dbReference type="PROSITE" id="PS50929"/>
    </source>
</evidence>
<dbReference type="RefSeq" id="XP_056077977.1">
    <property type="nucleotide sequence ID" value="XM_056224016.1"/>
</dbReference>
<feature type="domain" description="ABC transmembrane type-1" evidence="13">
    <location>
        <begin position="997"/>
        <end position="1282"/>
    </location>
</feature>
<dbReference type="FunFam" id="1.20.1560.10:FF:000010">
    <property type="entry name" value="Multidrug resistance-associated ABC transporter"/>
    <property type="match status" value="1"/>
</dbReference>
<dbReference type="PANTHER" id="PTHR24223:SF353">
    <property type="entry name" value="ABC TRANSPORTER ATP-BINDING PROTEIN_PERMEASE VMR1-RELATED"/>
    <property type="match status" value="1"/>
</dbReference>
<feature type="transmembrane region" description="Helical" evidence="11">
    <location>
        <begin position="215"/>
        <end position="235"/>
    </location>
</feature>
<comment type="subcellular location">
    <subcellularLocation>
        <location evidence="1">Membrane</location>
        <topology evidence="1">Multi-pass membrane protein</topology>
    </subcellularLocation>
</comment>
<evidence type="ECO:0000256" key="4">
    <source>
        <dbReference type="ARBA" id="ARBA00022692"/>
    </source>
</evidence>
<dbReference type="PROSITE" id="PS50893">
    <property type="entry name" value="ABC_TRANSPORTER_2"/>
    <property type="match status" value="2"/>
</dbReference>
<protein>
    <recommendedName>
        <fullName evidence="16">New full-length MRP-type transporter 1</fullName>
    </recommendedName>
</protein>
<dbReference type="InterPro" id="IPR011527">
    <property type="entry name" value="ABC1_TM_dom"/>
</dbReference>
<evidence type="ECO:0000256" key="9">
    <source>
        <dbReference type="ARBA" id="ARBA00023136"/>
    </source>
</evidence>
<evidence type="ECO:0008006" key="16">
    <source>
        <dbReference type="Google" id="ProtNLM"/>
    </source>
</evidence>
<evidence type="ECO:0000256" key="6">
    <source>
        <dbReference type="ARBA" id="ARBA00022741"/>
    </source>
</evidence>
<gene>
    <name evidence="14" type="primary">SMKI11G3090</name>
    <name evidence="14" type="ORF">SMKI_11G3090</name>
</gene>
<reference evidence="14" key="1">
    <citation type="submission" date="2022-10" db="EMBL/GenBank/DDBJ databases">
        <authorList>
            <person name="Byrne P K."/>
        </authorList>
    </citation>
    <scope>NUCLEOTIDE SEQUENCE</scope>
    <source>
        <strain evidence="14">IFO1815</strain>
    </source>
</reference>
<feature type="transmembrane region" description="Helical" evidence="11">
    <location>
        <begin position="603"/>
        <end position="619"/>
    </location>
</feature>
<keyword evidence="9 11" id="KW-0472">Membrane</keyword>
<keyword evidence="15" id="KW-1185">Reference proteome</keyword>
<feature type="region of interest" description="Disordered" evidence="10">
    <location>
        <begin position="929"/>
        <end position="966"/>
    </location>
</feature>
<evidence type="ECO:0000256" key="3">
    <source>
        <dbReference type="ARBA" id="ARBA00022448"/>
    </source>
</evidence>
<keyword evidence="8 11" id="KW-1133">Transmembrane helix</keyword>
<dbReference type="CDD" id="cd18596">
    <property type="entry name" value="ABC_6TM_VMR1_D1_like"/>
    <property type="match status" value="1"/>
</dbReference>
<evidence type="ECO:0000256" key="11">
    <source>
        <dbReference type="SAM" id="Phobius"/>
    </source>
</evidence>
<organism evidence="14 15">
    <name type="scientific">Saccharomyces mikatae IFO 1815</name>
    <dbReference type="NCBI Taxonomy" id="226126"/>
    <lineage>
        <taxon>Eukaryota</taxon>
        <taxon>Fungi</taxon>
        <taxon>Dikarya</taxon>
        <taxon>Ascomycota</taxon>
        <taxon>Saccharomycotina</taxon>
        <taxon>Saccharomycetes</taxon>
        <taxon>Saccharomycetales</taxon>
        <taxon>Saccharomycetaceae</taxon>
        <taxon>Saccharomyces</taxon>
    </lineage>
</organism>
<keyword evidence="4 11" id="KW-0812">Transmembrane</keyword>
<feature type="transmembrane region" description="Helical" evidence="11">
    <location>
        <begin position="1143"/>
        <end position="1160"/>
    </location>
</feature>
<evidence type="ECO:0000256" key="7">
    <source>
        <dbReference type="ARBA" id="ARBA00022840"/>
    </source>
</evidence>
<dbReference type="PANTHER" id="PTHR24223">
    <property type="entry name" value="ATP-BINDING CASSETTE SUB-FAMILY C"/>
    <property type="match status" value="1"/>
</dbReference>
<feature type="transmembrane region" description="Helical" evidence="11">
    <location>
        <begin position="308"/>
        <end position="336"/>
    </location>
</feature>
<evidence type="ECO:0000256" key="8">
    <source>
        <dbReference type="ARBA" id="ARBA00022989"/>
    </source>
</evidence>
<evidence type="ECO:0000256" key="1">
    <source>
        <dbReference type="ARBA" id="ARBA00004141"/>
    </source>
</evidence>
<feature type="transmembrane region" description="Helical" evidence="11">
    <location>
        <begin position="1039"/>
        <end position="1067"/>
    </location>
</feature>
<feature type="transmembrane region" description="Helical" evidence="11">
    <location>
        <begin position="469"/>
        <end position="489"/>
    </location>
</feature>
<evidence type="ECO:0000256" key="2">
    <source>
        <dbReference type="ARBA" id="ARBA00009726"/>
    </source>
</evidence>
<evidence type="ECO:0000256" key="10">
    <source>
        <dbReference type="SAM" id="MobiDB-lite"/>
    </source>
</evidence>
<dbReference type="InterPro" id="IPR036640">
    <property type="entry name" value="ABC1_TM_sf"/>
</dbReference>
<keyword evidence="7" id="KW-0067">ATP-binding</keyword>
<feature type="transmembrane region" description="Helical" evidence="11">
    <location>
        <begin position="574"/>
        <end position="597"/>
    </location>
</feature>
<feature type="compositionally biased region" description="Acidic residues" evidence="10">
    <location>
        <begin position="933"/>
        <end position="963"/>
    </location>
</feature>
<keyword evidence="6" id="KW-0547">Nucleotide-binding</keyword>
<dbReference type="FunFam" id="3.40.50.300:FF:003545">
    <property type="entry name" value="Predicted protein"/>
    <property type="match status" value="1"/>
</dbReference>
<dbReference type="GO" id="GO:0005524">
    <property type="term" value="F:ATP binding"/>
    <property type="evidence" value="ECO:0007669"/>
    <property type="project" value="UniProtKB-KW"/>
</dbReference>
<feature type="transmembrane region" description="Helical" evidence="11">
    <location>
        <begin position="112"/>
        <end position="133"/>
    </location>
</feature>
<dbReference type="InterPro" id="IPR003439">
    <property type="entry name" value="ABC_transporter-like_ATP-bd"/>
</dbReference>
<keyword evidence="5" id="KW-0677">Repeat</keyword>
<name>A0AA35IQ53_SACMI</name>
<dbReference type="Proteomes" id="UP001161438">
    <property type="component" value="Chromosome 11"/>
</dbReference>
<feature type="transmembrane region" description="Helical" evidence="11">
    <location>
        <begin position="495"/>
        <end position="515"/>
    </location>
</feature>
<dbReference type="Gene3D" id="3.40.50.300">
    <property type="entry name" value="P-loop containing nucleotide triphosphate hydrolases"/>
    <property type="match status" value="2"/>
</dbReference>
<dbReference type="InterPro" id="IPR050173">
    <property type="entry name" value="ABC_transporter_C-like"/>
</dbReference>
<dbReference type="GO" id="GO:0016887">
    <property type="term" value="F:ATP hydrolysis activity"/>
    <property type="evidence" value="ECO:0007669"/>
    <property type="project" value="InterPro"/>
</dbReference>
<dbReference type="EMBL" id="OX365767">
    <property type="protein sequence ID" value="CAI4034857.1"/>
    <property type="molecule type" value="Genomic_DNA"/>
</dbReference>
<dbReference type="InterPro" id="IPR003593">
    <property type="entry name" value="AAA+_ATPase"/>
</dbReference>
<dbReference type="SUPFAM" id="SSF90123">
    <property type="entry name" value="ABC transporter transmembrane region"/>
    <property type="match status" value="2"/>
</dbReference>
<evidence type="ECO:0000256" key="5">
    <source>
        <dbReference type="ARBA" id="ARBA00022737"/>
    </source>
</evidence>
<dbReference type="CDD" id="cd03369">
    <property type="entry name" value="ABCC_NFT1"/>
    <property type="match status" value="1"/>
</dbReference>
<dbReference type="Pfam" id="PF00664">
    <property type="entry name" value="ABC_membrane"/>
    <property type="match status" value="2"/>
</dbReference>
<evidence type="ECO:0000313" key="15">
    <source>
        <dbReference type="Proteomes" id="UP001161438"/>
    </source>
</evidence>
<dbReference type="GO" id="GO:0000329">
    <property type="term" value="C:fungal-type vacuole membrane"/>
    <property type="evidence" value="ECO:0007669"/>
    <property type="project" value="TreeGrafter"/>
</dbReference>
<dbReference type="PROSITE" id="PS00211">
    <property type="entry name" value="ABC_TRANSPORTER_1"/>
    <property type="match status" value="2"/>
</dbReference>
<feature type="transmembrane region" description="Helical" evidence="11">
    <location>
        <begin position="30"/>
        <end position="48"/>
    </location>
</feature>
<dbReference type="PROSITE" id="PS50929">
    <property type="entry name" value="ABC_TM1F"/>
    <property type="match status" value="2"/>
</dbReference>
<feature type="domain" description="ABC transporter" evidence="12">
    <location>
        <begin position="665"/>
        <end position="906"/>
    </location>
</feature>
<proteinExistence type="inferred from homology"/>
<evidence type="ECO:0000259" key="12">
    <source>
        <dbReference type="PROSITE" id="PS50893"/>
    </source>
</evidence>